<comment type="caution">
    <text evidence="2">The sequence shown here is derived from an EMBL/GenBank/DDBJ whole genome shotgun (WGS) entry which is preliminary data.</text>
</comment>
<feature type="compositionally biased region" description="Basic and acidic residues" evidence="1">
    <location>
        <begin position="96"/>
        <end position="106"/>
    </location>
</feature>
<reference evidence="2 3" key="1">
    <citation type="journal article" date="2018" name="Proc. R. Soc. B">
        <title>A non-coding region near Follistatin controls head colour polymorphism in the Gouldian finch.</title>
        <authorList>
            <person name="Toomey M.B."/>
            <person name="Marques C.I."/>
            <person name="Andrade P."/>
            <person name="Araujo P.M."/>
            <person name="Sabatino S."/>
            <person name="Gazda M.A."/>
            <person name="Afonso S."/>
            <person name="Lopes R.J."/>
            <person name="Corbo J.C."/>
            <person name="Carneiro M."/>
        </authorList>
    </citation>
    <scope>NUCLEOTIDE SEQUENCE [LARGE SCALE GENOMIC DNA]</scope>
    <source>
        <strain evidence="2">Red01</strain>
        <tissue evidence="2">Muscle</tissue>
    </source>
</reference>
<keyword evidence="3" id="KW-1185">Reference proteome</keyword>
<dbReference type="Proteomes" id="UP000276834">
    <property type="component" value="Unassembled WGS sequence"/>
</dbReference>
<evidence type="ECO:0000313" key="3">
    <source>
        <dbReference type="Proteomes" id="UP000276834"/>
    </source>
</evidence>
<feature type="region of interest" description="Disordered" evidence="1">
    <location>
        <begin position="1"/>
        <end position="106"/>
    </location>
</feature>
<gene>
    <name evidence="2" type="ORF">DV515_00008923</name>
</gene>
<dbReference type="EMBL" id="QUSF01000027">
    <property type="protein sequence ID" value="RLW00443.1"/>
    <property type="molecule type" value="Genomic_DNA"/>
</dbReference>
<name>A0A3L8SDH9_CHLGU</name>
<evidence type="ECO:0000256" key="1">
    <source>
        <dbReference type="SAM" id="MobiDB-lite"/>
    </source>
</evidence>
<protein>
    <submittedName>
        <fullName evidence="2">Uncharacterized protein</fullName>
    </submittedName>
</protein>
<feature type="compositionally biased region" description="Basic and acidic residues" evidence="1">
    <location>
        <begin position="67"/>
        <end position="88"/>
    </location>
</feature>
<organism evidence="2 3">
    <name type="scientific">Chloebia gouldiae</name>
    <name type="common">Gouldian finch</name>
    <name type="synonym">Erythrura gouldiae</name>
    <dbReference type="NCBI Taxonomy" id="44316"/>
    <lineage>
        <taxon>Eukaryota</taxon>
        <taxon>Metazoa</taxon>
        <taxon>Chordata</taxon>
        <taxon>Craniata</taxon>
        <taxon>Vertebrata</taxon>
        <taxon>Euteleostomi</taxon>
        <taxon>Archelosauria</taxon>
        <taxon>Archosauria</taxon>
        <taxon>Dinosauria</taxon>
        <taxon>Saurischia</taxon>
        <taxon>Theropoda</taxon>
        <taxon>Coelurosauria</taxon>
        <taxon>Aves</taxon>
        <taxon>Neognathae</taxon>
        <taxon>Neoaves</taxon>
        <taxon>Telluraves</taxon>
        <taxon>Australaves</taxon>
        <taxon>Passeriformes</taxon>
        <taxon>Passeroidea</taxon>
        <taxon>Passeridae</taxon>
        <taxon>Chloebia</taxon>
    </lineage>
</organism>
<dbReference type="AlphaFoldDB" id="A0A3L8SDH9"/>
<sequence length="106" mass="11130">MSSARCPVLARTARRDATAAAGGALGRRGTRNRPAAAIPWHGEKEVPPRATPPHHFLSGPVSVRMRAATEELPARPRPDAALGGRREAPVAGAEGTPRKEDDVNGL</sequence>
<accession>A0A3L8SDH9</accession>
<proteinExistence type="predicted"/>
<evidence type="ECO:0000313" key="2">
    <source>
        <dbReference type="EMBL" id="RLW00443.1"/>
    </source>
</evidence>